<evidence type="ECO:0000256" key="2">
    <source>
        <dbReference type="ARBA" id="ARBA00023125"/>
    </source>
</evidence>
<sequence>MVRPSSRDAILRVFAEHVADRGYAETSLADVAAELGLSKGTILHHFGSKEAVLGEVHVTYFGRRFAEADYVRAHLPDPTSRLVAMIYALLAAHRDDRAASLTCLRELVRYFEGDLREFVRTQRVRYTGIVVDILREGVAAGEFRTTDPGLTALHVFGMCNYAWTWYRPDGPQSVEQIAGVFARDILQGLRTGPGADDLDAVLTEAVRVVRRTPARLPG</sequence>
<evidence type="ECO:0000259" key="5">
    <source>
        <dbReference type="PROSITE" id="PS50977"/>
    </source>
</evidence>
<evidence type="ECO:0000313" key="6">
    <source>
        <dbReference type="EMBL" id="GAA4538073.1"/>
    </source>
</evidence>
<dbReference type="Pfam" id="PF00440">
    <property type="entry name" value="TetR_N"/>
    <property type="match status" value="1"/>
</dbReference>
<dbReference type="InterPro" id="IPR001647">
    <property type="entry name" value="HTH_TetR"/>
</dbReference>
<accession>A0ABP8RGW1</accession>
<dbReference type="EMBL" id="BAABGT010000012">
    <property type="protein sequence ID" value="GAA4538073.1"/>
    <property type="molecule type" value="Genomic_DNA"/>
</dbReference>
<feature type="domain" description="HTH tetR-type" evidence="5">
    <location>
        <begin position="4"/>
        <end position="64"/>
    </location>
</feature>
<evidence type="ECO:0000313" key="7">
    <source>
        <dbReference type="Proteomes" id="UP001501598"/>
    </source>
</evidence>
<reference evidence="7" key="1">
    <citation type="journal article" date="2019" name="Int. J. Syst. Evol. Microbiol.">
        <title>The Global Catalogue of Microorganisms (GCM) 10K type strain sequencing project: providing services to taxonomists for standard genome sequencing and annotation.</title>
        <authorList>
            <consortium name="The Broad Institute Genomics Platform"/>
            <consortium name="The Broad Institute Genome Sequencing Center for Infectious Disease"/>
            <person name="Wu L."/>
            <person name="Ma J."/>
        </authorList>
    </citation>
    <scope>NUCLEOTIDE SEQUENCE [LARGE SCALE GENOMIC DNA]</scope>
    <source>
        <strain evidence="7">JCM 17906</strain>
    </source>
</reference>
<keyword evidence="1" id="KW-0805">Transcription regulation</keyword>
<dbReference type="RefSeq" id="WP_345412660.1">
    <property type="nucleotide sequence ID" value="NZ_BAABGT010000012.1"/>
</dbReference>
<keyword evidence="3" id="KW-0804">Transcription</keyword>
<protein>
    <submittedName>
        <fullName evidence="6">TetR/AcrR family transcriptional regulator</fullName>
    </submittedName>
</protein>
<dbReference type="Gene3D" id="1.10.10.60">
    <property type="entry name" value="Homeodomain-like"/>
    <property type="match status" value="1"/>
</dbReference>
<name>A0ABP8RGW1_9PSEU</name>
<evidence type="ECO:0000256" key="4">
    <source>
        <dbReference type="PROSITE-ProRule" id="PRU00335"/>
    </source>
</evidence>
<evidence type="ECO:0000256" key="1">
    <source>
        <dbReference type="ARBA" id="ARBA00023015"/>
    </source>
</evidence>
<dbReference type="Proteomes" id="UP001501598">
    <property type="component" value="Unassembled WGS sequence"/>
</dbReference>
<dbReference type="Gene3D" id="1.10.357.10">
    <property type="entry name" value="Tetracycline Repressor, domain 2"/>
    <property type="match status" value="1"/>
</dbReference>
<keyword evidence="7" id="KW-1185">Reference proteome</keyword>
<dbReference type="SUPFAM" id="SSF48498">
    <property type="entry name" value="Tetracyclin repressor-like, C-terminal domain"/>
    <property type="match status" value="1"/>
</dbReference>
<dbReference type="SUPFAM" id="SSF46689">
    <property type="entry name" value="Homeodomain-like"/>
    <property type="match status" value="1"/>
</dbReference>
<dbReference type="PROSITE" id="PS50977">
    <property type="entry name" value="HTH_TETR_2"/>
    <property type="match status" value="1"/>
</dbReference>
<dbReference type="InterPro" id="IPR036271">
    <property type="entry name" value="Tet_transcr_reg_TetR-rel_C_sf"/>
</dbReference>
<dbReference type="PRINTS" id="PR00455">
    <property type="entry name" value="HTHTETR"/>
</dbReference>
<comment type="caution">
    <text evidence="6">The sequence shown here is derived from an EMBL/GenBank/DDBJ whole genome shotgun (WGS) entry which is preliminary data.</text>
</comment>
<dbReference type="InterPro" id="IPR009057">
    <property type="entry name" value="Homeodomain-like_sf"/>
</dbReference>
<dbReference type="InterPro" id="IPR050109">
    <property type="entry name" value="HTH-type_TetR-like_transc_reg"/>
</dbReference>
<dbReference type="Pfam" id="PF17932">
    <property type="entry name" value="TetR_C_24"/>
    <property type="match status" value="1"/>
</dbReference>
<dbReference type="InterPro" id="IPR041490">
    <property type="entry name" value="KstR2_TetR_C"/>
</dbReference>
<evidence type="ECO:0000256" key="3">
    <source>
        <dbReference type="ARBA" id="ARBA00023163"/>
    </source>
</evidence>
<gene>
    <name evidence="6" type="ORF">GCM10023175_07470</name>
</gene>
<feature type="DNA-binding region" description="H-T-H motif" evidence="4">
    <location>
        <begin position="27"/>
        <end position="46"/>
    </location>
</feature>
<dbReference type="PANTHER" id="PTHR30055:SF234">
    <property type="entry name" value="HTH-TYPE TRANSCRIPTIONAL REGULATOR BETI"/>
    <property type="match status" value="1"/>
</dbReference>
<organism evidence="6 7">
    <name type="scientific">Pseudonocardia xishanensis</name>
    <dbReference type="NCBI Taxonomy" id="630995"/>
    <lineage>
        <taxon>Bacteria</taxon>
        <taxon>Bacillati</taxon>
        <taxon>Actinomycetota</taxon>
        <taxon>Actinomycetes</taxon>
        <taxon>Pseudonocardiales</taxon>
        <taxon>Pseudonocardiaceae</taxon>
        <taxon>Pseudonocardia</taxon>
    </lineage>
</organism>
<keyword evidence="2 4" id="KW-0238">DNA-binding</keyword>
<dbReference type="PANTHER" id="PTHR30055">
    <property type="entry name" value="HTH-TYPE TRANSCRIPTIONAL REGULATOR RUTR"/>
    <property type="match status" value="1"/>
</dbReference>
<proteinExistence type="predicted"/>